<dbReference type="EMBL" id="RJVQ01000015">
    <property type="protein sequence ID" value="RQW61177.1"/>
    <property type="molecule type" value="Genomic_DNA"/>
</dbReference>
<dbReference type="GO" id="GO:0000166">
    <property type="term" value="F:nucleotide binding"/>
    <property type="evidence" value="ECO:0007669"/>
    <property type="project" value="InterPro"/>
</dbReference>
<proteinExistence type="predicted"/>
<protein>
    <submittedName>
        <fullName evidence="4">Gfo/Idh/MocA family oxidoreductase</fullName>
    </submittedName>
</protein>
<evidence type="ECO:0000313" key="4">
    <source>
        <dbReference type="EMBL" id="RQW61177.1"/>
    </source>
</evidence>
<dbReference type="SUPFAM" id="SSF55347">
    <property type="entry name" value="Glyceraldehyde-3-phosphate dehydrogenase-like, C-terminal domain"/>
    <property type="match status" value="1"/>
</dbReference>
<dbReference type="GO" id="GO:0016491">
    <property type="term" value="F:oxidoreductase activity"/>
    <property type="evidence" value="ECO:0007669"/>
    <property type="project" value="UniProtKB-KW"/>
</dbReference>
<dbReference type="AlphaFoldDB" id="A0A3N9TAI6"/>
<dbReference type="PANTHER" id="PTHR43818:SF11">
    <property type="entry name" value="BCDNA.GH03377"/>
    <property type="match status" value="1"/>
</dbReference>
<dbReference type="InterPro" id="IPR055170">
    <property type="entry name" value="GFO_IDH_MocA-like_dom"/>
</dbReference>
<dbReference type="Gene3D" id="3.40.50.720">
    <property type="entry name" value="NAD(P)-binding Rossmann-like Domain"/>
    <property type="match status" value="1"/>
</dbReference>
<dbReference type="Proteomes" id="UP000281112">
    <property type="component" value="Unassembled WGS sequence"/>
</dbReference>
<keyword evidence="1" id="KW-0560">Oxidoreductase</keyword>
<sequence>MKNLRIGMIGTGYMGKAHAIAYRNASAVFPLTASIECEMIADVNVDLAKQKAEEFGFNRYTDEWQQLVSDPNIDIVDICAPNFLHKDIALAAIKNGKHVYSEKPLALNSEDAKIMTLAAEEAGVKTLTGFNYIKNPTVQLAKQIIANGEIGDVVHFRGTFNEDYLADEKVPFSWRLKREFSGTGALGDMGSHIINMAQFLVSPISSLCADMSTVNKTRYEPNNTTPQTIENDDQVHMMVRFENGAIGTIESSRIAWGRKNGLWFEVTGTKGTIIYDQEHLSELQLFTAEDQKARQGFRTILTGPEHPDYENFCVSAGHGLGYNDMKAVEIRDLIEGIASDAPMWPDFRAAWEVTKVIDAAEDSYKNATWVNLE</sequence>
<comment type="caution">
    <text evidence="4">The sequence shown here is derived from an EMBL/GenBank/DDBJ whole genome shotgun (WGS) entry which is preliminary data.</text>
</comment>
<feature type="domain" description="Gfo/Idh/MocA-like oxidoreductase N-terminal" evidence="2">
    <location>
        <begin position="4"/>
        <end position="129"/>
    </location>
</feature>
<dbReference type="Gene3D" id="3.30.360.10">
    <property type="entry name" value="Dihydrodipicolinate Reductase, domain 2"/>
    <property type="match status" value="1"/>
</dbReference>
<dbReference type="InterPro" id="IPR050463">
    <property type="entry name" value="Gfo/Idh/MocA_oxidrdct_glycsds"/>
</dbReference>
<dbReference type="PANTHER" id="PTHR43818">
    <property type="entry name" value="BCDNA.GH03377"/>
    <property type="match status" value="1"/>
</dbReference>
<dbReference type="SUPFAM" id="SSF51735">
    <property type="entry name" value="NAD(P)-binding Rossmann-fold domains"/>
    <property type="match status" value="1"/>
</dbReference>
<dbReference type="InterPro" id="IPR000683">
    <property type="entry name" value="Gfo/Idh/MocA-like_OxRdtase_N"/>
</dbReference>
<organism evidence="4 5">
    <name type="scientific">Vibrio viridaestus</name>
    <dbReference type="NCBI Taxonomy" id="2487322"/>
    <lineage>
        <taxon>Bacteria</taxon>
        <taxon>Pseudomonadati</taxon>
        <taxon>Pseudomonadota</taxon>
        <taxon>Gammaproteobacteria</taxon>
        <taxon>Vibrionales</taxon>
        <taxon>Vibrionaceae</taxon>
        <taxon>Vibrio</taxon>
    </lineage>
</organism>
<dbReference type="InterPro" id="IPR036291">
    <property type="entry name" value="NAD(P)-bd_dom_sf"/>
</dbReference>
<evidence type="ECO:0000256" key="1">
    <source>
        <dbReference type="ARBA" id="ARBA00023002"/>
    </source>
</evidence>
<gene>
    <name evidence="4" type="ORF">EES38_20600</name>
</gene>
<dbReference type="Pfam" id="PF22725">
    <property type="entry name" value="GFO_IDH_MocA_C3"/>
    <property type="match status" value="1"/>
</dbReference>
<dbReference type="Pfam" id="PF01408">
    <property type="entry name" value="GFO_IDH_MocA"/>
    <property type="match status" value="1"/>
</dbReference>
<dbReference type="OrthoDB" id="9801953at2"/>
<evidence type="ECO:0000259" key="3">
    <source>
        <dbReference type="Pfam" id="PF22725"/>
    </source>
</evidence>
<keyword evidence="5" id="KW-1185">Reference proteome</keyword>
<evidence type="ECO:0000313" key="5">
    <source>
        <dbReference type="Proteomes" id="UP000281112"/>
    </source>
</evidence>
<dbReference type="RefSeq" id="WP_124939097.1">
    <property type="nucleotide sequence ID" value="NZ_RJVQ01000015.1"/>
</dbReference>
<name>A0A3N9TAI6_9VIBR</name>
<accession>A0A3N9TAI6</accession>
<reference evidence="4 5" key="1">
    <citation type="submission" date="2018-11" db="EMBL/GenBank/DDBJ databases">
        <title>Vibrio LJC006 sp. nov., isolated from seawater during the bloom of the enteromorpha.</title>
        <authorList>
            <person name="Liang J."/>
        </authorList>
    </citation>
    <scope>NUCLEOTIDE SEQUENCE [LARGE SCALE GENOMIC DNA]</scope>
    <source>
        <strain evidence="4 5">LJC006</strain>
    </source>
</reference>
<evidence type="ECO:0000259" key="2">
    <source>
        <dbReference type="Pfam" id="PF01408"/>
    </source>
</evidence>
<feature type="domain" description="GFO/IDH/MocA-like oxidoreductase" evidence="3">
    <location>
        <begin position="138"/>
        <end position="273"/>
    </location>
</feature>